<dbReference type="EMBL" id="CATNWA010017042">
    <property type="protein sequence ID" value="CAI9597534.1"/>
    <property type="molecule type" value="Genomic_DNA"/>
</dbReference>
<reference evidence="1" key="1">
    <citation type="submission" date="2023-05" db="EMBL/GenBank/DDBJ databases">
        <authorList>
            <person name="Stuckert A."/>
        </authorList>
    </citation>
    <scope>NUCLEOTIDE SEQUENCE</scope>
</reference>
<protein>
    <submittedName>
        <fullName evidence="1">Uncharacterized protein</fullName>
    </submittedName>
</protein>
<organism evidence="1 2">
    <name type="scientific">Staurois parvus</name>
    <dbReference type="NCBI Taxonomy" id="386267"/>
    <lineage>
        <taxon>Eukaryota</taxon>
        <taxon>Metazoa</taxon>
        <taxon>Chordata</taxon>
        <taxon>Craniata</taxon>
        <taxon>Vertebrata</taxon>
        <taxon>Euteleostomi</taxon>
        <taxon>Amphibia</taxon>
        <taxon>Batrachia</taxon>
        <taxon>Anura</taxon>
        <taxon>Neobatrachia</taxon>
        <taxon>Ranoidea</taxon>
        <taxon>Ranidae</taxon>
        <taxon>Staurois</taxon>
    </lineage>
</organism>
<evidence type="ECO:0000313" key="2">
    <source>
        <dbReference type="Proteomes" id="UP001162483"/>
    </source>
</evidence>
<gene>
    <name evidence="1" type="ORF">SPARVUS_LOCUS12267112</name>
</gene>
<dbReference type="Proteomes" id="UP001162483">
    <property type="component" value="Unassembled WGS sequence"/>
</dbReference>
<sequence length="63" mass="6831">MVSPPFYLTVEPKGGLLCNSHPSTPGSGGRDCWGSDPSIMSICHMPIAATRDVYIPWDSNKHD</sequence>
<proteinExistence type="predicted"/>
<name>A0ABN9FKP7_9NEOB</name>
<keyword evidence="2" id="KW-1185">Reference proteome</keyword>
<evidence type="ECO:0000313" key="1">
    <source>
        <dbReference type="EMBL" id="CAI9597534.1"/>
    </source>
</evidence>
<comment type="caution">
    <text evidence="1">The sequence shown here is derived from an EMBL/GenBank/DDBJ whole genome shotgun (WGS) entry which is preliminary data.</text>
</comment>
<accession>A0ABN9FKP7</accession>